<dbReference type="InterPro" id="IPR032710">
    <property type="entry name" value="NTF2-like_dom_sf"/>
</dbReference>
<dbReference type="PANTHER" id="PTHR38436:SF1">
    <property type="entry name" value="ESTER CYCLASE"/>
    <property type="match status" value="1"/>
</dbReference>
<dbReference type="Pfam" id="PF07366">
    <property type="entry name" value="SnoaL"/>
    <property type="match status" value="1"/>
</dbReference>
<protein>
    <submittedName>
        <fullName evidence="1">Ester cyclase</fullName>
    </submittedName>
</protein>
<organism evidence="1 2">
    <name type="scientific">Solimonas marina</name>
    <dbReference type="NCBI Taxonomy" id="2714601"/>
    <lineage>
        <taxon>Bacteria</taxon>
        <taxon>Pseudomonadati</taxon>
        <taxon>Pseudomonadota</taxon>
        <taxon>Gammaproteobacteria</taxon>
        <taxon>Nevskiales</taxon>
        <taxon>Nevskiaceae</taxon>
        <taxon>Solimonas</taxon>
    </lineage>
</organism>
<proteinExistence type="predicted"/>
<comment type="caution">
    <text evidence="1">The sequence shown here is derived from an EMBL/GenBank/DDBJ whole genome shotgun (WGS) entry which is preliminary data.</text>
</comment>
<dbReference type="InterPro" id="IPR009959">
    <property type="entry name" value="Cyclase_SnoaL-like"/>
</dbReference>
<dbReference type="GO" id="GO:0030638">
    <property type="term" value="P:polyketide metabolic process"/>
    <property type="evidence" value="ECO:0007669"/>
    <property type="project" value="InterPro"/>
</dbReference>
<dbReference type="EMBL" id="JAAVXB010000001">
    <property type="protein sequence ID" value="NKF20884.1"/>
    <property type="molecule type" value="Genomic_DNA"/>
</dbReference>
<sequence>MNKQAILRDFIETVWNQGKIDAIPDFIAAQYHIEHDPGDPWDGQRLDVAGFQNRVAQSRAPVPDQCFDIQALFDSDDSVCMTWLWHGTHLGEIAGIPPSGKTLRMSGATVYRFDGQRISGHWQVADRLGVFQQLQANR</sequence>
<evidence type="ECO:0000313" key="1">
    <source>
        <dbReference type="EMBL" id="NKF20884.1"/>
    </source>
</evidence>
<evidence type="ECO:0000313" key="2">
    <source>
        <dbReference type="Proteomes" id="UP000653472"/>
    </source>
</evidence>
<reference evidence="1" key="1">
    <citation type="submission" date="2020-03" db="EMBL/GenBank/DDBJ databases">
        <title>Solimonas marina sp. nov., isolated from deep seawater of the Pacific Ocean.</title>
        <authorList>
            <person name="Liu X."/>
            <person name="Lai Q."/>
            <person name="Sun F."/>
            <person name="Gai Y."/>
            <person name="Li G."/>
            <person name="Shao Z."/>
        </authorList>
    </citation>
    <scope>NUCLEOTIDE SEQUENCE</scope>
    <source>
        <strain evidence="1">C16B3</strain>
    </source>
</reference>
<dbReference type="Proteomes" id="UP000653472">
    <property type="component" value="Unassembled WGS sequence"/>
</dbReference>
<keyword evidence="2" id="KW-1185">Reference proteome</keyword>
<gene>
    <name evidence="1" type="ORF">G7Y82_01050</name>
</gene>
<dbReference type="AlphaFoldDB" id="A0A969W7E1"/>
<dbReference type="PANTHER" id="PTHR38436">
    <property type="entry name" value="POLYKETIDE CYCLASE SNOAL-LIKE DOMAIN"/>
    <property type="match status" value="1"/>
</dbReference>
<name>A0A969W7E1_9GAMM</name>
<accession>A0A969W7E1</accession>
<dbReference type="Gene3D" id="3.10.450.50">
    <property type="match status" value="1"/>
</dbReference>
<dbReference type="SUPFAM" id="SSF54427">
    <property type="entry name" value="NTF2-like"/>
    <property type="match status" value="1"/>
</dbReference>